<accession>A0A6L9EHB4</accession>
<evidence type="ECO:0000313" key="3">
    <source>
        <dbReference type="EMBL" id="NAS14187.1"/>
    </source>
</evidence>
<dbReference type="RefSeq" id="WP_161437237.1">
    <property type="nucleotide sequence ID" value="NZ_WXYO01000009.1"/>
</dbReference>
<reference evidence="3 4" key="1">
    <citation type="submission" date="2020-01" db="EMBL/GenBank/DDBJ databases">
        <title>Bacteria diversity of Porities sp.</title>
        <authorList>
            <person name="Wang G."/>
        </authorList>
    </citation>
    <scope>NUCLEOTIDE SEQUENCE [LARGE SCALE GENOMIC DNA]</scope>
    <source>
        <strain evidence="3 4">R33</strain>
    </source>
</reference>
<name>A0A6L9EHB4_9FLAO</name>
<keyword evidence="4" id="KW-1185">Reference proteome</keyword>
<dbReference type="EMBL" id="WXYO01000009">
    <property type="protein sequence ID" value="NAS14187.1"/>
    <property type="molecule type" value="Genomic_DNA"/>
</dbReference>
<feature type="chain" id="PRO_5027018507" evidence="2">
    <location>
        <begin position="19"/>
        <end position="297"/>
    </location>
</feature>
<evidence type="ECO:0000256" key="2">
    <source>
        <dbReference type="SAM" id="SignalP"/>
    </source>
</evidence>
<organism evidence="3 4">
    <name type="scientific">Poritiphilus flavus</name>
    <dbReference type="NCBI Taxonomy" id="2697053"/>
    <lineage>
        <taxon>Bacteria</taxon>
        <taxon>Pseudomonadati</taxon>
        <taxon>Bacteroidota</taxon>
        <taxon>Flavobacteriia</taxon>
        <taxon>Flavobacteriales</taxon>
        <taxon>Flavobacteriaceae</taxon>
        <taxon>Poritiphilus</taxon>
    </lineage>
</organism>
<evidence type="ECO:0000256" key="1">
    <source>
        <dbReference type="SAM" id="MobiDB-lite"/>
    </source>
</evidence>
<evidence type="ECO:0000313" key="4">
    <source>
        <dbReference type="Proteomes" id="UP000475249"/>
    </source>
</evidence>
<protein>
    <submittedName>
        <fullName evidence="3">Uncharacterized protein</fullName>
    </submittedName>
</protein>
<proteinExistence type="predicted"/>
<feature type="region of interest" description="Disordered" evidence="1">
    <location>
        <begin position="188"/>
        <end position="210"/>
    </location>
</feature>
<dbReference type="AlphaFoldDB" id="A0A6L9EHB4"/>
<feature type="signal peptide" evidence="2">
    <location>
        <begin position="1"/>
        <end position="18"/>
    </location>
</feature>
<dbReference type="Proteomes" id="UP000475249">
    <property type="component" value="Unassembled WGS sequence"/>
</dbReference>
<keyword evidence="2" id="KW-0732">Signal</keyword>
<comment type="caution">
    <text evidence="3">The sequence shown here is derived from an EMBL/GenBank/DDBJ whole genome shotgun (WGS) entry which is preliminary data.</text>
</comment>
<gene>
    <name evidence="3" type="ORF">GTQ38_19410</name>
</gene>
<sequence>MKKLFFCAFMAGVFLSQAQSPLDPYKYVIVPKKFSAFKNENQHQTSTLIKYLLTQRGYNAVYEGDLPADLASDRCLGVVAHLEDNSSLFATKTSLTFENCEGKEVFITKEGRSKEKEYKASYSEAIQNALESFDGMEYVYTPKNKDADPAPITVSFKNDIKNLEKETTKEVAQEATTEADPVVKQVATPEEQSYENKAPQPSAMTKADSPMVATSTLDPAKITVMDEVWYAQELANGYQLVDSAPKIRLKLMRTSMPQVYFAENEEVRGMVYQKGGKWIFEYYEEGELKAKELKLKF</sequence>